<comment type="caution">
    <text evidence="3">The sequence shown here is derived from an EMBL/GenBank/DDBJ whole genome shotgun (WGS) entry which is preliminary data.</text>
</comment>
<evidence type="ECO:0000313" key="4">
    <source>
        <dbReference type="Proteomes" id="UP000245383"/>
    </source>
</evidence>
<evidence type="ECO:0000256" key="1">
    <source>
        <dbReference type="SAM" id="MobiDB-lite"/>
    </source>
</evidence>
<accession>A0A2T9YXW6</accession>
<gene>
    <name evidence="3" type="ORF">BB561_000718</name>
</gene>
<feature type="compositionally biased region" description="Polar residues" evidence="1">
    <location>
        <begin position="422"/>
        <end position="441"/>
    </location>
</feature>
<dbReference type="Pfam" id="PF04037">
    <property type="entry name" value="DUF382"/>
    <property type="match status" value="1"/>
</dbReference>
<feature type="compositionally biased region" description="Polar residues" evidence="1">
    <location>
        <begin position="519"/>
        <end position="549"/>
    </location>
</feature>
<evidence type="ECO:0000313" key="3">
    <source>
        <dbReference type="EMBL" id="PVU97159.1"/>
    </source>
</evidence>
<keyword evidence="4" id="KW-1185">Reference proteome</keyword>
<feature type="region of interest" description="Disordered" evidence="1">
    <location>
        <begin position="568"/>
        <end position="615"/>
    </location>
</feature>
<feature type="region of interest" description="Disordered" evidence="1">
    <location>
        <begin position="519"/>
        <end position="553"/>
    </location>
</feature>
<dbReference type="AlphaFoldDB" id="A0A2T9YXW6"/>
<dbReference type="OrthoDB" id="10260794at2759"/>
<evidence type="ECO:0000259" key="2">
    <source>
        <dbReference type="SMART" id="SM00581"/>
    </source>
</evidence>
<dbReference type="Pfam" id="PF04046">
    <property type="entry name" value="PSP"/>
    <property type="match status" value="1"/>
</dbReference>
<feature type="compositionally biased region" description="Acidic residues" evidence="1">
    <location>
        <begin position="398"/>
        <end position="417"/>
    </location>
</feature>
<feature type="region of interest" description="Disordered" evidence="1">
    <location>
        <begin position="398"/>
        <end position="465"/>
    </location>
</feature>
<feature type="region of interest" description="Disordered" evidence="1">
    <location>
        <begin position="23"/>
        <end position="50"/>
    </location>
</feature>
<organism evidence="3 4">
    <name type="scientific">Smittium simulii</name>
    <dbReference type="NCBI Taxonomy" id="133385"/>
    <lineage>
        <taxon>Eukaryota</taxon>
        <taxon>Fungi</taxon>
        <taxon>Fungi incertae sedis</taxon>
        <taxon>Zoopagomycota</taxon>
        <taxon>Kickxellomycotina</taxon>
        <taxon>Harpellomycetes</taxon>
        <taxon>Harpellales</taxon>
        <taxon>Legeriomycetaceae</taxon>
        <taxon>Smittium</taxon>
    </lineage>
</organism>
<dbReference type="PANTHER" id="PTHR12785">
    <property type="entry name" value="SPLICING FACTOR 3B"/>
    <property type="match status" value="1"/>
</dbReference>
<dbReference type="PANTHER" id="PTHR12785:SF6">
    <property type="entry name" value="SPLICING FACTOR 3B SUBUNIT 2"/>
    <property type="match status" value="1"/>
</dbReference>
<feature type="compositionally biased region" description="Low complexity" evidence="1">
    <location>
        <begin position="574"/>
        <end position="585"/>
    </location>
</feature>
<name>A0A2T9YXW6_9FUNG</name>
<dbReference type="InterPro" id="IPR007180">
    <property type="entry name" value="DUF382"/>
</dbReference>
<dbReference type="GO" id="GO:0005634">
    <property type="term" value="C:nucleus"/>
    <property type="evidence" value="ECO:0007669"/>
    <property type="project" value="InterPro"/>
</dbReference>
<dbReference type="InterPro" id="IPR052584">
    <property type="entry name" value="U2_snRNP_Complex_Component"/>
</dbReference>
<proteinExistence type="predicted"/>
<sequence>MISFIAHIISVIDQMGSIESSLLKNSKTKPKSNRKRRNVKKPHTKPIFKNGLAKPQLSKNVEIEYVAEAIDFSENPDFAQFQDIFNKFEQKAQGLRDDLQSTTEGQVPDQENIDADVLSDSHLSELDNAANLSKSKLKKLQRISVAELKQVIDNPEVVEWEDVTARDPIFLAYLKGVRNSVPIPRHWSQKRKYLQYKRGVEKPPFELPAFIRDTGISAMRESIKDKEDSLKSKTKQRERVQPKMNKLVIDYQRLHDAFFRFQTLPENLSGFGEVFYEGKEFETKKMDFQPGLLSDEIKEALGIPPLAPPPWLINMQRFGPPPSYPDMLIPGLSSPIPPGAQWGYHPGGWGRPPVDSFGRPLYGDVLGVIDDGTIDEFDNNQDLDMDTVPIKFWGSYVSDEESEDESEADGESDDSGPEGDSFQTNQELTDDSPNTGSTTIPETAANIADISDGLVTPSGMMSVPSGMDTPDVIQLKKSMVYSEQQPGPKQLYTVLPQKQVGLGAQNIMGSQHIYDLSSATGETVGNKPSNTSNSKKRSLQNANNPNSIAVSLDPQELANLDEQALQEKYESQIAARNSESSNSASKAEDLSDMVAEHAQHQARKRQRQKPTEYKF</sequence>
<reference evidence="3 4" key="1">
    <citation type="journal article" date="2018" name="MBio">
        <title>Comparative Genomics Reveals the Core Gene Toolbox for the Fungus-Insect Symbiosis.</title>
        <authorList>
            <person name="Wang Y."/>
            <person name="Stata M."/>
            <person name="Wang W."/>
            <person name="Stajich J.E."/>
            <person name="White M.M."/>
            <person name="Moncalvo J.M."/>
        </authorList>
    </citation>
    <scope>NUCLEOTIDE SEQUENCE [LARGE SCALE GENOMIC DNA]</scope>
    <source>
        <strain evidence="3 4">SWE-8-4</strain>
    </source>
</reference>
<dbReference type="EMBL" id="MBFR01000017">
    <property type="protein sequence ID" value="PVU97159.1"/>
    <property type="molecule type" value="Genomic_DNA"/>
</dbReference>
<feature type="compositionally biased region" description="Basic and acidic residues" evidence="1">
    <location>
        <begin position="586"/>
        <end position="599"/>
    </location>
</feature>
<dbReference type="STRING" id="133385.A0A2T9YXW6"/>
<feature type="domain" description="PSP proline-rich" evidence="2">
    <location>
        <begin position="285"/>
        <end position="338"/>
    </location>
</feature>
<feature type="compositionally biased region" description="Basic residues" evidence="1">
    <location>
        <begin position="26"/>
        <end position="46"/>
    </location>
</feature>
<protein>
    <recommendedName>
        <fullName evidence="2">PSP proline-rich domain-containing protein</fullName>
    </recommendedName>
</protein>
<dbReference type="Proteomes" id="UP000245383">
    <property type="component" value="Unassembled WGS sequence"/>
</dbReference>
<dbReference type="InterPro" id="IPR006568">
    <property type="entry name" value="PSP_pro-rich"/>
</dbReference>
<dbReference type="SMART" id="SM00581">
    <property type="entry name" value="PSP"/>
    <property type="match status" value="1"/>
</dbReference>